<dbReference type="Proteomes" id="UP000199555">
    <property type="component" value="Unassembled WGS sequence"/>
</dbReference>
<dbReference type="PANTHER" id="PTHR43798">
    <property type="entry name" value="MONOACYLGLYCEROL LIPASE"/>
    <property type="match status" value="1"/>
</dbReference>
<proteinExistence type="inferred from homology"/>
<dbReference type="InterPro" id="IPR050266">
    <property type="entry name" value="AB_hydrolase_sf"/>
</dbReference>
<protein>
    <submittedName>
        <fullName evidence="4">Pimeloyl-ACP methyl ester carboxylesterase</fullName>
    </submittedName>
</protein>
<dbReference type="Pfam" id="PF00561">
    <property type="entry name" value="Abhydrolase_1"/>
    <property type="match status" value="1"/>
</dbReference>
<dbReference type="GO" id="GO:0016787">
    <property type="term" value="F:hydrolase activity"/>
    <property type="evidence" value="ECO:0007669"/>
    <property type="project" value="UniProtKB-KW"/>
</dbReference>
<name>A0A1G9MNP3_9RHOB</name>
<dbReference type="STRING" id="525640.SAMN04487971_12226"/>
<comment type="similarity">
    <text evidence="1">Belongs to the AB hydrolase superfamily.</text>
</comment>
<dbReference type="EMBL" id="FNGE01000022">
    <property type="protein sequence ID" value="SDL75839.1"/>
    <property type="molecule type" value="Genomic_DNA"/>
</dbReference>
<sequence length="237" mass="26195">MVALDLSGQGHSGHRAAHATYNIWDDLPQLVGLMDQLGWQDCVLLGHSRGANISALLAAALPDRVRAIVALDSLVPEPTDATVVTTLRAFLQQTRSQAERPARLFAEREGYISRRVRQGNTRQTAEMLADRALEDTPDGFRMRGDPRLLASSAVKLTQAEVEDVLRAIRCPVLNIWASAGILPFRPKLAEMVRRAETLLSDYERLELPGDHHFHLDPQGAGQIAAAMLELLNQRSLR</sequence>
<evidence type="ECO:0000259" key="3">
    <source>
        <dbReference type="Pfam" id="PF00561"/>
    </source>
</evidence>
<dbReference type="InterPro" id="IPR029058">
    <property type="entry name" value="AB_hydrolase_fold"/>
</dbReference>
<evidence type="ECO:0000313" key="4">
    <source>
        <dbReference type="EMBL" id="SDL75839.1"/>
    </source>
</evidence>
<dbReference type="PANTHER" id="PTHR43798:SF14">
    <property type="entry name" value="SERINE HYDROLASE-LIKE PROTEIN DDB_G0286239"/>
    <property type="match status" value="1"/>
</dbReference>
<dbReference type="AlphaFoldDB" id="A0A1G9MNP3"/>
<evidence type="ECO:0000256" key="2">
    <source>
        <dbReference type="ARBA" id="ARBA00022801"/>
    </source>
</evidence>
<dbReference type="SUPFAM" id="SSF53474">
    <property type="entry name" value="alpha/beta-Hydrolases"/>
    <property type="match status" value="1"/>
</dbReference>
<dbReference type="GO" id="GO:0016020">
    <property type="term" value="C:membrane"/>
    <property type="evidence" value="ECO:0007669"/>
    <property type="project" value="TreeGrafter"/>
</dbReference>
<dbReference type="Gene3D" id="3.40.50.1820">
    <property type="entry name" value="alpha/beta hydrolase"/>
    <property type="match status" value="1"/>
</dbReference>
<accession>A0A1G9MNP3</accession>
<organism evidence="4 5">
    <name type="scientific">Paracoccus chinensis</name>
    <dbReference type="NCBI Taxonomy" id="525640"/>
    <lineage>
        <taxon>Bacteria</taxon>
        <taxon>Pseudomonadati</taxon>
        <taxon>Pseudomonadota</taxon>
        <taxon>Alphaproteobacteria</taxon>
        <taxon>Rhodobacterales</taxon>
        <taxon>Paracoccaceae</taxon>
        <taxon>Paracoccus</taxon>
    </lineage>
</organism>
<keyword evidence="5" id="KW-1185">Reference proteome</keyword>
<dbReference type="InterPro" id="IPR000073">
    <property type="entry name" value="AB_hydrolase_1"/>
</dbReference>
<reference evidence="5" key="1">
    <citation type="submission" date="2016-10" db="EMBL/GenBank/DDBJ databases">
        <authorList>
            <person name="Varghese N."/>
            <person name="Submissions S."/>
        </authorList>
    </citation>
    <scope>NUCLEOTIDE SEQUENCE [LARGE SCALE GENOMIC DNA]</scope>
    <source>
        <strain evidence="5">CGMCC 1.7655</strain>
    </source>
</reference>
<evidence type="ECO:0000256" key="1">
    <source>
        <dbReference type="ARBA" id="ARBA00008645"/>
    </source>
</evidence>
<evidence type="ECO:0000313" key="5">
    <source>
        <dbReference type="Proteomes" id="UP000199555"/>
    </source>
</evidence>
<gene>
    <name evidence="4" type="ORF">SAMN04487971_12226</name>
</gene>
<feature type="domain" description="AB hydrolase-1" evidence="3">
    <location>
        <begin position="2"/>
        <end position="107"/>
    </location>
</feature>
<keyword evidence="2" id="KW-0378">Hydrolase</keyword>